<dbReference type="Pfam" id="PF24837">
    <property type="entry name" value="AMIN-like"/>
    <property type="match status" value="1"/>
</dbReference>
<name>D1BF21_SANKS</name>
<proteinExistence type="predicted"/>
<feature type="region of interest" description="Disordered" evidence="1">
    <location>
        <begin position="17"/>
        <end position="105"/>
    </location>
</feature>
<accession>D1BF21</accession>
<dbReference type="HOGENOM" id="CLU_099777_1_1_11"/>
<protein>
    <recommendedName>
        <fullName evidence="3">AMIN-like domain-containing protein</fullName>
    </recommendedName>
</protein>
<dbReference type="InterPro" id="IPR056303">
    <property type="entry name" value="AMIN-like"/>
</dbReference>
<dbReference type="Proteomes" id="UP000000322">
    <property type="component" value="Chromosome"/>
</dbReference>
<feature type="compositionally biased region" description="Acidic residues" evidence="1">
    <location>
        <begin position="63"/>
        <end position="77"/>
    </location>
</feature>
<evidence type="ECO:0000313" key="4">
    <source>
        <dbReference type="EMBL" id="ACZ21317.1"/>
    </source>
</evidence>
<gene>
    <name evidence="4" type="ordered locus">Sked_13770</name>
</gene>
<organism evidence="4 5">
    <name type="scientific">Sanguibacter keddieii (strain ATCC 51767 / DSM 10542 / NCFB 3025 / ST-74)</name>
    <dbReference type="NCBI Taxonomy" id="446469"/>
    <lineage>
        <taxon>Bacteria</taxon>
        <taxon>Bacillati</taxon>
        <taxon>Actinomycetota</taxon>
        <taxon>Actinomycetes</taxon>
        <taxon>Micrococcales</taxon>
        <taxon>Sanguibacteraceae</taxon>
        <taxon>Sanguibacter</taxon>
    </lineage>
</organism>
<keyword evidence="2" id="KW-0732">Signal</keyword>
<dbReference type="KEGG" id="ske:Sked_13770"/>
<evidence type="ECO:0000259" key="3">
    <source>
        <dbReference type="Pfam" id="PF24837"/>
    </source>
</evidence>
<feature type="signal peptide" evidence="2">
    <location>
        <begin position="1"/>
        <end position="23"/>
    </location>
</feature>
<evidence type="ECO:0000256" key="2">
    <source>
        <dbReference type="SAM" id="SignalP"/>
    </source>
</evidence>
<sequence length="233" mass="24324">MRRTVLPAVVAAALALGACSSSGTDPEPTATQPTDTAPTTTAPQPTETTPAATEEPEPLPTAEEPEDAPADEAEEPAGAEFSTEAQESPEHPVSPGDEGPLFSTGARVAHHDGFDRVVIDFEGTGTPGWRAEYVEEVVSDEVVGEVDLAGDAIVRVSVSGVSLPLTEGELDLSQMAEGHYDASQAEVVQDVFATGIFEGWSSTFVGLDAQAPFRVFTLTEPTRLVVDVSTDES</sequence>
<feature type="compositionally biased region" description="Low complexity" evidence="1">
    <location>
        <begin position="17"/>
        <end position="53"/>
    </location>
</feature>
<dbReference type="EMBL" id="CP001819">
    <property type="protein sequence ID" value="ACZ21317.1"/>
    <property type="molecule type" value="Genomic_DNA"/>
</dbReference>
<dbReference type="PROSITE" id="PS51257">
    <property type="entry name" value="PROKAR_LIPOPROTEIN"/>
    <property type="match status" value="1"/>
</dbReference>
<evidence type="ECO:0000256" key="1">
    <source>
        <dbReference type="SAM" id="MobiDB-lite"/>
    </source>
</evidence>
<dbReference type="RefSeq" id="WP_012866386.1">
    <property type="nucleotide sequence ID" value="NC_013521.1"/>
</dbReference>
<dbReference type="AlphaFoldDB" id="D1BF21"/>
<reference evidence="4 5" key="1">
    <citation type="journal article" date="2009" name="Stand. Genomic Sci.">
        <title>Complete genome sequence of Sanguibacter keddieii type strain (ST-74).</title>
        <authorList>
            <person name="Ivanova N."/>
            <person name="Sikorski J."/>
            <person name="Sims D."/>
            <person name="Brettin T."/>
            <person name="Detter J.C."/>
            <person name="Han C."/>
            <person name="Lapidus A."/>
            <person name="Copeland A."/>
            <person name="Glavina Del Rio T."/>
            <person name="Nolan M."/>
            <person name="Chen F."/>
            <person name="Lucas S."/>
            <person name="Tice H."/>
            <person name="Cheng J.F."/>
            <person name="Bruce D."/>
            <person name="Goodwin L."/>
            <person name="Pitluck S."/>
            <person name="Pati A."/>
            <person name="Mavromatis K."/>
            <person name="Chen A."/>
            <person name="Palaniappan K."/>
            <person name="D'haeseleer P."/>
            <person name="Chain P."/>
            <person name="Bristow J."/>
            <person name="Eisen J.A."/>
            <person name="Markowitz V."/>
            <person name="Hugenholtz P."/>
            <person name="Goker M."/>
            <person name="Pukall R."/>
            <person name="Klenk H.P."/>
            <person name="Kyrpides N.C."/>
        </authorList>
    </citation>
    <scope>NUCLEOTIDE SEQUENCE [LARGE SCALE GENOMIC DNA]</scope>
    <source>
        <strain evidence="5">ATCC 51767 / DSM 10542 / NCFB 3025 / ST-74</strain>
    </source>
</reference>
<dbReference type="eggNOG" id="COG5401">
    <property type="taxonomic scope" value="Bacteria"/>
</dbReference>
<keyword evidence="5" id="KW-1185">Reference proteome</keyword>
<feature type="chain" id="PRO_5038878543" description="AMIN-like domain-containing protein" evidence="2">
    <location>
        <begin position="24"/>
        <end position="233"/>
    </location>
</feature>
<dbReference type="OrthoDB" id="3393679at2"/>
<dbReference type="STRING" id="446469.Sked_13770"/>
<evidence type="ECO:0000313" key="5">
    <source>
        <dbReference type="Proteomes" id="UP000000322"/>
    </source>
</evidence>
<feature type="domain" description="AMIN-like" evidence="3">
    <location>
        <begin position="104"/>
        <end position="229"/>
    </location>
</feature>